<gene>
    <name evidence="1" type="ORF">HZF06_09645</name>
</gene>
<accession>A0A7D6VT86</accession>
<evidence type="ECO:0000313" key="2">
    <source>
        <dbReference type="Proteomes" id="UP000512286"/>
    </source>
</evidence>
<proteinExistence type="predicted"/>
<evidence type="ECO:0000313" key="1">
    <source>
        <dbReference type="EMBL" id="QLY81826.1"/>
    </source>
</evidence>
<dbReference type="AlphaFoldDB" id="A0A7D6VT86"/>
<dbReference type="KEGG" id="cint:HZF06_09645"/>
<protein>
    <submittedName>
        <fullName evidence="1">Uncharacterized protein</fullName>
    </submittedName>
</protein>
<dbReference type="EMBL" id="CP059378">
    <property type="protein sequence ID" value="QLY81826.1"/>
    <property type="molecule type" value="Genomic_DNA"/>
</dbReference>
<name>A0A7D6VT86_9CLOT</name>
<dbReference type="RefSeq" id="WP_181603342.1">
    <property type="nucleotide sequence ID" value="NZ_CP059378.1"/>
</dbReference>
<sequence length="63" mass="7495">MELLEKYILQLETDLLKPEIRQSIEKTSELLSDGFVEFCSSIWKCFDGKWKMFFHQGTLTSKF</sequence>
<reference evidence="1 2" key="1">
    <citation type="submission" date="2020-07" db="EMBL/GenBank/DDBJ databases">
        <title>Electron transfer.</title>
        <authorList>
            <person name="Huang L."/>
            <person name="Liu X."/>
            <person name="Zhou S."/>
        </authorList>
    </citation>
    <scope>NUCLEOTIDE SEQUENCE [LARGE SCALE GENOMIC DNA]</scope>
    <source>
        <strain evidence="1 2">Lx1</strain>
    </source>
</reference>
<dbReference type="Proteomes" id="UP000512286">
    <property type="component" value="Chromosome"/>
</dbReference>
<dbReference type="SUPFAM" id="SSF54427">
    <property type="entry name" value="NTF2-like"/>
    <property type="match status" value="1"/>
</dbReference>
<dbReference type="InterPro" id="IPR032710">
    <property type="entry name" value="NTF2-like_dom_sf"/>
</dbReference>
<organism evidence="1 2">
    <name type="scientific">Clostridium intestinale</name>
    <dbReference type="NCBI Taxonomy" id="36845"/>
    <lineage>
        <taxon>Bacteria</taxon>
        <taxon>Bacillati</taxon>
        <taxon>Bacillota</taxon>
        <taxon>Clostridia</taxon>
        <taxon>Eubacteriales</taxon>
        <taxon>Clostridiaceae</taxon>
        <taxon>Clostridium</taxon>
    </lineage>
</organism>